<dbReference type="Pfam" id="PF00122">
    <property type="entry name" value="E1-E2_ATPase"/>
    <property type="match status" value="1"/>
</dbReference>
<evidence type="ECO:0000256" key="1">
    <source>
        <dbReference type="ARBA" id="ARBA00004651"/>
    </source>
</evidence>
<dbReference type="Gene3D" id="3.30.70.100">
    <property type="match status" value="2"/>
</dbReference>
<dbReference type="NCBIfam" id="TIGR00003">
    <property type="entry name" value="copper ion binding protein"/>
    <property type="match status" value="2"/>
</dbReference>
<keyword evidence="12 22" id="KW-0067">ATP-binding</keyword>
<keyword evidence="14" id="KW-1278">Translocase</keyword>
<dbReference type="PROSITE" id="PS01047">
    <property type="entry name" value="HMA_1"/>
    <property type="match status" value="1"/>
</dbReference>
<keyword evidence="9" id="KW-0677">Repeat</keyword>
<dbReference type="CDD" id="cd00371">
    <property type="entry name" value="HMA"/>
    <property type="match status" value="2"/>
</dbReference>
<evidence type="ECO:0000256" key="22">
    <source>
        <dbReference type="RuleBase" id="RU362081"/>
    </source>
</evidence>
<dbReference type="FunFam" id="2.70.150.10:FF:000020">
    <property type="entry name" value="Copper-exporting P-type ATPase A"/>
    <property type="match status" value="1"/>
</dbReference>
<feature type="transmembrane region" description="Helical" evidence="22">
    <location>
        <begin position="196"/>
        <end position="213"/>
    </location>
</feature>
<feature type="transmembrane region" description="Helical" evidence="22">
    <location>
        <begin position="258"/>
        <end position="275"/>
    </location>
</feature>
<evidence type="ECO:0000259" key="23">
    <source>
        <dbReference type="PROSITE" id="PS50846"/>
    </source>
</evidence>
<keyword evidence="13" id="KW-0460">Magnesium</keyword>
<evidence type="ECO:0000256" key="8">
    <source>
        <dbReference type="ARBA" id="ARBA00022723"/>
    </source>
</evidence>
<feature type="domain" description="HMA" evidence="23">
    <location>
        <begin position="77"/>
        <end position="143"/>
    </location>
</feature>
<dbReference type="InterPro" id="IPR023298">
    <property type="entry name" value="ATPase_P-typ_TM_dom_sf"/>
</dbReference>
<dbReference type="InterPro" id="IPR006121">
    <property type="entry name" value="HMA_dom"/>
</dbReference>
<feature type="transmembrane region" description="Helical" evidence="22">
    <location>
        <begin position="772"/>
        <end position="792"/>
    </location>
</feature>
<evidence type="ECO:0000256" key="21">
    <source>
        <dbReference type="ARBA" id="ARBA00049289"/>
    </source>
</evidence>
<evidence type="ECO:0000256" key="14">
    <source>
        <dbReference type="ARBA" id="ARBA00022967"/>
    </source>
</evidence>
<gene>
    <name evidence="24" type="ordered locus">Hore_04850</name>
</gene>
<keyword evidence="16" id="KW-0186">Copper</keyword>
<dbReference type="PANTHER" id="PTHR43520">
    <property type="entry name" value="ATP7, ISOFORM B"/>
    <property type="match status" value="1"/>
</dbReference>
<evidence type="ECO:0000313" key="24">
    <source>
        <dbReference type="EMBL" id="ACL69243.1"/>
    </source>
</evidence>
<dbReference type="eggNOG" id="COG2217">
    <property type="taxonomic scope" value="Bacteria"/>
</dbReference>
<evidence type="ECO:0000256" key="11">
    <source>
        <dbReference type="ARBA" id="ARBA00022796"/>
    </source>
</evidence>
<comment type="similarity">
    <text evidence="2 22">Belongs to the cation transport ATPase (P-type) (TC 3.A.3) family. Type IB subfamily.</text>
</comment>
<keyword evidence="25" id="KW-1185">Reference proteome</keyword>
<evidence type="ECO:0000256" key="17">
    <source>
        <dbReference type="ARBA" id="ARBA00023065"/>
    </source>
</evidence>
<feature type="transmembrane region" description="Helical" evidence="22">
    <location>
        <begin position="234"/>
        <end position="252"/>
    </location>
</feature>
<feature type="transmembrane region" description="Helical" evidence="22">
    <location>
        <begin position="169"/>
        <end position="190"/>
    </location>
</feature>
<name>B8D216_HALOH</name>
<comment type="subcellular location">
    <subcellularLocation>
        <location evidence="1">Cell membrane</location>
        <topology evidence="1">Multi-pass membrane protein</topology>
    </subcellularLocation>
</comment>
<dbReference type="InterPro" id="IPR018303">
    <property type="entry name" value="ATPase_P-typ_P_site"/>
</dbReference>
<dbReference type="SUPFAM" id="SSF81653">
    <property type="entry name" value="Calcium ATPase, transduction domain A"/>
    <property type="match status" value="1"/>
</dbReference>
<keyword evidence="15 22" id="KW-1133">Transmembrane helix</keyword>
<dbReference type="GO" id="GO:0005507">
    <property type="term" value="F:copper ion binding"/>
    <property type="evidence" value="ECO:0007669"/>
    <property type="project" value="InterPro"/>
</dbReference>
<dbReference type="InterPro" id="IPR006122">
    <property type="entry name" value="HMA_Cu_ion-bd"/>
</dbReference>
<dbReference type="PROSITE" id="PS50846">
    <property type="entry name" value="HMA_2"/>
    <property type="match status" value="2"/>
</dbReference>
<dbReference type="GO" id="GO:0005524">
    <property type="term" value="F:ATP binding"/>
    <property type="evidence" value="ECO:0007669"/>
    <property type="project" value="UniProtKB-UniRule"/>
</dbReference>
<keyword evidence="11" id="KW-0187">Copper transport</keyword>
<dbReference type="PRINTS" id="PR00942">
    <property type="entry name" value="CUATPASEI"/>
</dbReference>
<dbReference type="NCBIfam" id="TIGR01494">
    <property type="entry name" value="ATPase_P-type"/>
    <property type="match status" value="2"/>
</dbReference>
<keyword evidence="7 22" id="KW-0812">Transmembrane</keyword>
<protein>
    <recommendedName>
        <fullName evidence="4">Copper-exporting P-type ATPase</fullName>
        <ecNumber evidence="3">7.2.2.8</ecNumber>
    </recommendedName>
    <alternativeName>
        <fullName evidence="19">Copper-exporting P-type ATPase A</fullName>
    </alternativeName>
    <alternativeName>
        <fullName evidence="20">Cu(+)-exporting ATPase</fullName>
    </alternativeName>
</protein>
<keyword evidence="5" id="KW-0813">Transport</keyword>
<dbReference type="PANTHER" id="PTHR43520:SF8">
    <property type="entry name" value="P-TYPE CU(+) TRANSPORTER"/>
    <property type="match status" value="1"/>
</dbReference>
<feature type="transmembrane region" description="Helical" evidence="22">
    <location>
        <begin position="798"/>
        <end position="815"/>
    </location>
</feature>
<organism evidence="24 25">
    <name type="scientific">Halothermothrix orenii (strain H 168 / OCM 544 / DSM 9562)</name>
    <dbReference type="NCBI Taxonomy" id="373903"/>
    <lineage>
        <taxon>Bacteria</taxon>
        <taxon>Bacillati</taxon>
        <taxon>Bacillota</taxon>
        <taxon>Clostridia</taxon>
        <taxon>Halanaerobiales</taxon>
        <taxon>Halothermotrichaceae</taxon>
        <taxon>Halothermothrix</taxon>
    </lineage>
</organism>
<dbReference type="InterPro" id="IPR044492">
    <property type="entry name" value="P_typ_ATPase_HD_dom"/>
</dbReference>
<dbReference type="NCBIfam" id="TIGR01525">
    <property type="entry name" value="ATPase-IB_hvy"/>
    <property type="match status" value="1"/>
</dbReference>
<feature type="transmembrane region" description="Helical" evidence="22">
    <location>
        <begin position="412"/>
        <end position="435"/>
    </location>
</feature>
<dbReference type="Proteomes" id="UP000000719">
    <property type="component" value="Chromosome"/>
</dbReference>
<dbReference type="FunFam" id="3.30.70.100:FF:000005">
    <property type="entry name" value="Copper-exporting P-type ATPase A"/>
    <property type="match status" value="2"/>
</dbReference>
<dbReference type="PRINTS" id="PR00119">
    <property type="entry name" value="CATATPASE"/>
</dbReference>
<dbReference type="SUPFAM" id="SSF55008">
    <property type="entry name" value="HMA, heavy metal-associated domain"/>
    <property type="match status" value="2"/>
</dbReference>
<dbReference type="InterPro" id="IPR017969">
    <property type="entry name" value="Heavy-metal-associated_CS"/>
</dbReference>
<dbReference type="GO" id="GO:0055070">
    <property type="term" value="P:copper ion homeostasis"/>
    <property type="evidence" value="ECO:0007669"/>
    <property type="project" value="TreeGrafter"/>
</dbReference>
<dbReference type="GO" id="GO:0043682">
    <property type="term" value="F:P-type divalent copper transporter activity"/>
    <property type="evidence" value="ECO:0007669"/>
    <property type="project" value="TreeGrafter"/>
</dbReference>
<keyword evidence="18 22" id="KW-0472">Membrane</keyword>
<dbReference type="GO" id="GO:0005886">
    <property type="term" value="C:plasma membrane"/>
    <property type="evidence" value="ECO:0007669"/>
    <property type="project" value="UniProtKB-SubCell"/>
</dbReference>
<dbReference type="PROSITE" id="PS00154">
    <property type="entry name" value="ATPASE_E1_E2"/>
    <property type="match status" value="1"/>
</dbReference>
<dbReference type="InterPro" id="IPR059000">
    <property type="entry name" value="ATPase_P-type_domA"/>
</dbReference>
<dbReference type="SFLD" id="SFLDG00002">
    <property type="entry name" value="C1.7:_P-type_atpase_like"/>
    <property type="match status" value="1"/>
</dbReference>
<keyword evidence="17" id="KW-0406">Ion transport</keyword>
<dbReference type="InterPro" id="IPR023299">
    <property type="entry name" value="ATPase_P-typ_cyto_dom_N"/>
</dbReference>
<evidence type="ECO:0000256" key="3">
    <source>
        <dbReference type="ARBA" id="ARBA00012517"/>
    </source>
</evidence>
<evidence type="ECO:0000256" key="20">
    <source>
        <dbReference type="ARBA" id="ARBA00033239"/>
    </source>
</evidence>
<dbReference type="HOGENOM" id="CLU_001771_0_3_9"/>
<dbReference type="SUPFAM" id="SSF81665">
    <property type="entry name" value="Calcium ATPase, transmembrane domain M"/>
    <property type="match status" value="1"/>
</dbReference>
<dbReference type="SFLD" id="SFLDF00027">
    <property type="entry name" value="p-type_atpase"/>
    <property type="match status" value="1"/>
</dbReference>
<dbReference type="STRING" id="373903.Hore_04850"/>
<evidence type="ECO:0000256" key="9">
    <source>
        <dbReference type="ARBA" id="ARBA00022737"/>
    </source>
</evidence>
<evidence type="ECO:0000256" key="18">
    <source>
        <dbReference type="ARBA" id="ARBA00023136"/>
    </source>
</evidence>
<proteinExistence type="inferred from homology"/>
<dbReference type="OrthoDB" id="9813266at2"/>
<reference evidence="24 25" key="1">
    <citation type="journal article" date="2009" name="PLoS ONE">
        <title>Genome analysis of the anaerobic thermohalophilic bacterium Halothermothrix orenii.</title>
        <authorList>
            <person name="Mavromatis K."/>
            <person name="Ivanova N."/>
            <person name="Anderson I."/>
            <person name="Lykidis A."/>
            <person name="Hooper S.D."/>
            <person name="Sun H."/>
            <person name="Kunin V."/>
            <person name="Lapidus A."/>
            <person name="Hugenholtz P."/>
            <person name="Patel B."/>
            <person name="Kyrpides N.C."/>
        </authorList>
    </citation>
    <scope>NUCLEOTIDE SEQUENCE [LARGE SCALE GENOMIC DNA]</scope>
    <source>
        <strain evidence="25">H 168 / OCM 544 / DSM 9562</strain>
    </source>
</reference>
<evidence type="ECO:0000256" key="2">
    <source>
        <dbReference type="ARBA" id="ARBA00006024"/>
    </source>
</evidence>
<keyword evidence="6 22" id="KW-1003">Cell membrane</keyword>
<evidence type="ECO:0000256" key="15">
    <source>
        <dbReference type="ARBA" id="ARBA00022989"/>
    </source>
</evidence>
<dbReference type="Pfam" id="PF00403">
    <property type="entry name" value="HMA"/>
    <property type="match status" value="2"/>
</dbReference>
<evidence type="ECO:0000256" key="12">
    <source>
        <dbReference type="ARBA" id="ARBA00022840"/>
    </source>
</evidence>
<evidence type="ECO:0000256" key="5">
    <source>
        <dbReference type="ARBA" id="ARBA00022448"/>
    </source>
</evidence>
<dbReference type="AlphaFoldDB" id="B8D216"/>
<dbReference type="Gene3D" id="2.70.150.10">
    <property type="entry name" value="Calcium-transporting ATPase, cytoplasmic transduction domain A"/>
    <property type="match status" value="1"/>
</dbReference>
<evidence type="ECO:0000256" key="19">
    <source>
        <dbReference type="ARBA" id="ARBA00029719"/>
    </source>
</evidence>
<evidence type="ECO:0000313" key="25">
    <source>
        <dbReference type="Proteomes" id="UP000000719"/>
    </source>
</evidence>
<dbReference type="InterPro" id="IPR008250">
    <property type="entry name" value="ATPase_P-typ_transduc_dom_A_sf"/>
</dbReference>
<dbReference type="Gene3D" id="3.40.1110.10">
    <property type="entry name" value="Calcium-transporting ATPase, cytoplasmic domain N"/>
    <property type="match status" value="1"/>
</dbReference>
<evidence type="ECO:0000256" key="10">
    <source>
        <dbReference type="ARBA" id="ARBA00022741"/>
    </source>
</evidence>
<evidence type="ECO:0000256" key="6">
    <source>
        <dbReference type="ARBA" id="ARBA00022475"/>
    </source>
</evidence>
<dbReference type="CDD" id="cd02094">
    <property type="entry name" value="P-type_ATPase_Cu-like"/>
    <property type="match status" value="1"/>
</dbReference>
<evidence type="ECO:0000256" key="7">
    <source>
        <dbReference type="ARBA" id="ARBA00022692"/>
    </source>
</evidence>
<dbReference type="InterPro" id="IPR001757">
    <property type="entry name" value="P_typ_ATPase"/>
</dbReference>
<keyword evidence="10 22" id="KW-0547">Nucleotide-binding</keyword>
<comment type="catalytic activity">
    <reaction evidence="21">
        <text>Cu(+)(in) + ATP + H2O = Cu(+)(out) + ADP + phosphate + H(+)</text>
        <dbReference type="Rhea" id="RHEA:25792"/>
        <dbReference type="ChEBI" id="CHEBI:15377"/>
        <dbReference type="ChEBI" id="CHEBI:15378"/>
        <dbReference type="ChEBI" id="CHEBI:30616"/>
        <dbReference type="ChEBI" id="CHEBI:43474"/>
        <dbReference type="ChEBI" id="CHEBI:49552"/>
        <dbReference type="ChEBI" id="CHEBI:456216"/>
        <dbReference type="EC" id="7.2.2.8"/>
    </reaction>
</comment>
<dbReference type="InterPro" id="IPR036412">
    <property type="entry name" value="HAD-like_sf"/>
</dbReference>
<accession>B8D216</accession>
<sequence>MAEEKTKKSTLEIEGMSCASCALNVEKALEKAEGVKMARVNFASEKAYLEYDPEMVDEEKLAEVVRATGYDVKDEKERVTLDIGGMTCAGCAATVEKALKGTEGVYEANVNIATEKGTVEYDPSILTKNDLKKVVANSGYEVIGFEGDNREVEQDDDLRKVEEARWKMWGTWAFTIPIIAWMIPEMFFGITWPGQTIFNLGMILLAVPPLFIFGRKTFRTAYRAVSHGGANMDVLIAMGTGAAFITGPAVFFTPIANYAGVAAMIMAFHLTGKYIEENAKGRASQAIKKLLELGAKKATILEDGEEKEVPVEEVKPGDLMLVRPGEKIPTDGEIIEGRTTIDESMATGESMPVERKKGDEVIGATVNQNGLIKVKATRVGKDTFLSQVIKMVEEAQGTKVPIQEFADRITGIFVPAVLITATLTFILWLIFPGFFREIGFWAQDYLPWVNPELETFTLAIFATIAVLVIACPCALGLATPTALMVGSGMGAENGVLIRNGEAIQTMKDVHTIVFDKTGTITKGQPEVTDIITAQNYSHRKLLKLAAGVEAGSEHPLAIAILNKAREENVKPPEIKGFESITGKGVKGRIDGENVLVGSRRLMEENDVDLSGFIRDLNRLEEEAKTAIIVAREKEVIGIVAIADALKEDSIKAIRELKESGLKTAMITGDNERTARAIARKVGIDYVVAGVLPDGKVEEIRKLQRKSGVIAMVGDGINDAPALTQANVGIAIGTGTDIAIESSDITLVRGDLSAVVTAVKLSRATFRKIRQNLFWAFIYNTIAIPVAIAGLLHPVIAEIAMATSSITVVTNANLLRRVNIKPDYMKN</sequence>
<evidence type="ECO:0000256" key="16">
    <source>
        <dbReference type="ARBA" id="ARBA00023008"/>
    </source>
</evidence>
<dbReference type="InterPro" id="IPR027256">
    <property type="entry name" value="P-typ_ATPase_IB"/>
</dbReference>
<dbReference type="EC" id="7.2.2.8" evidence="3"/>
<feature type="domain" description="HMA" evidence="23">
    <location>
        <begin position="7"/>
        <end position="73"/>
    </location>
</feature>
<dbReference type="Pfam" id="PF00702">
    <property type="entry name" value="Hydrolase"/>
    <property type="match status" value="1"/>
</dbReference>
<dbReference type="InterPro" id="IPR036163">
    <property type="entry name" value="HMA_dom_sf"/>
</dbReference>
<dbReference type="GO" id="GO:0016887">
    <property type="term" value="F:ATP hydrolysis activity"/>
    <property type="evidence" value="ECO:0007669"/>
    <property type="project" value="InterPro"/>
</dbReference>
<evidence type="ECO:0000256" key="4">
    <source>
        <dbReference type="ARBA" id="ARBA00015102"/>
    </source>
</evidence>
<dbReference type="SUPFAM" id="SSF56784">
    <property type="entry name" value="HAD-like"/>
    <property type="match status" value="1"/>
</dbReference>
<evidence type="ECO:0000256" key="13">
    <source>
        <dbReference type="ARBA" id="ARBA00022842"/>
    </source>
</evidence>
<dbReference type="InterPro" id="IPR023214">
    <property type="entry name" value="HAD_sf"/>
</dbReference>
<dbReference type="SFLD" id="SFLDS00003">
    <property type="entry name" value="Haloacid_Dehalogenase"/>
    <property type="match status" value="1"/>
</dbReference>
<dbReference type="Gene3D" id="3.40.50.1000">
    <property type="entry name" value="HAD superfamily/HAD-like"/>
    <property type="match status" value="1"/>
</dbReference>
<keyword evidence="8 22" id="KW-0479">Metal-binding</keyword>
<feature type="transmembrane region" description="Helical" evidence="22">
    <location>
        <begin position="455"/>
        <end position="479"/>
    </location>
</feature>
<dbReference type="GO" id="GO:0140581">
    <property type="term" value="F:P-type monovalent copper transporter activity"/>
    <property type="evidence" value="ECO:0007669"/>
    <property type="project" value="UniProtKB-EC"/>
</dbReference>
<dbReference type="EMBL" id="CP001098">
    <property type="protein sequence ID" value="ACL69243.1"/>
    <property type="molecule type" value="Genomic_DNA"/>
</dbReference>
<dbReference type="KEGG" id="hor:Hore_04850"/>
<dbReference type="RefSeq" id="WP_012635431.1">
    <property type="nucleotide sequence ID" value="NC_011899.1"/>
</dbReference>